<name>M4B9M7_HYAAE</name>
<dbReference type="VEuPathDB" id="FungiDB:HpaG802987"/>
<dbReference type="InParanoid" id="M4B9M7"/>
<protein>
    <submittedName>
        <fullName evidence="1">Uncharacterized protein</fullName>
    </submittedName>
</protein>
<dbReference type="EnsemblProtists" id="HpaT802987">
    <property type="protein sequence ID" value="HpaP802987"/>
    <property type="gene ID" value="HpaG802987"/>
</dbReference>
<keyword evidence="2" id="KW-1185">Reference proteome</keyword>
<organism evidence="1 2">
    <name type="scientific">Hyaloperonospora arabidopsidis (strain Emoy2)</name>
    <name type="common">Downy mildew agent</name>
    <name type="synonym">Peronospora arabidopsidis</name>
    <dbReference type="NCBI Taxonomy" id="559515"/>
    <lineage>
        <taxon>Eukaryota</taxon>
        <taxon>Sar</taxon>
        <taxon>Stramenopiles</taxon>
        <taxon>Oomycota</taxon>
        <taxon>Peronosporomycetes</taxon>
        <taxon>Peronosporales</taxon>
        <taxon>Peronosporaceae</taxon>
        <taxon>Hyaloperonospora</taxon>
    </lineage>
</organism>
<evidence type="ECO:0000313" key="1">
    <source>
        <dbReference type="EnsemblProtists" id="HpaP802987"/>
    </source>
</evidence>
<accession>M4B9M7</accession>
<dbReference type="AlphaFoldDB" id="M4B9M7"/>
<proteinExistence type="predicted"/>
<evidence type="ECO:0000313" key="2">
    <source>
        <dbReference type="Proteomes" id="UP000011713"/>
    </source>
</evidence>
<sequence>MGSDITGWGSRILKTSRLRSDAATTYRTRYKIARRLKCSEGQAFHASSYWTRRSR</sequence>
<reference evidence="1" key="2">
    <citation type="submission" date="2015-06" db="UniProtKB">
        <authorList>
            <consortium name="EnsemblProtists"/>
        </authorList>
    </citation>
    <scope>IDENTIFICATION</scope>
    <source>
        <strain evidence="1">Emoy2</strain>
    </source>
</reference>
<dbReference type="EMBL" id="JH598031">
    <property type="status" value="NOT_ANNOTATED_CDS"/>
    <property type="molecule type" value="Genomic_DNA"/>
</dbReference>
<dbReference type="Proteomes" id="UP000011713">
    <property type="component" value="Unassembled WGS sequence"/>
</dbReference>
<reference evidence="2" key="1">
    <citation type="journal article" date="2010" name="Science">
        <title>Signatures of adaptation to obligate biotrophy in the Hyaloperonospora arabidopsidis genome.</title>
        <authorList>
            <person name="Baxter L."/>
            <person name="Tripathy S."/>
            <person name="Ishaque N."/>
            <person name="Boot N."/>
            <person name="Cabral A."/>
            <person name="Kemen E."/>
            <person name="Thines M."/>
            <person name="Ah-Fong A."/>
            <person name="Anderson R."/>
            <person name="Badejoko W."/>
            <person name="Bittner-Eddy P."/>
            <person name="Boore J.L."/>
            <person name="Chibucos M.C."/>
            <person name="Coates M."/>
            <person name="Dehal P."/>
            <person name="Delehaunty K."/>
            <person name="Dong S."/>
            <person name="Downton P."/>
            <person name="Dumas B."/>
            <person name="Fabro G."/>
            <person name="Fronick C."/>
            <person name="Fuerstenberg S.I."/>
            <person name="Fulton L."/>
            <person name="Gaulin E."/>
            <person name="Govers F."/>
            <person name="Hughes L."/>
            <person name="Humphray S."/>
            <person name="Jiang R.H."/>
            <person name="Judelson H."/>
            <person name="Kamoun S."/>
            <person name="Kyung K."/>
            <person name="Meijer H."/>
            <person name="Minx P."/>
            <person name="Morris P."/>
            <person name="Nelson J."/>
            <person name="Phuntumart V."/>
            <person name="Qutob D."/>
            <person name="Rehmany A."/>
            <person name="Rougon-Cardoso A."/>
            <person name="Ryden P."/>
            <person name="Torto-Alalibo T."/>
            <person name="Studholme D."/>
            <person name="Wang Y."/>
            <person name="Win J."/>
            <person name="Wood J."/>
            <person name="Clifton S.W."/>
            <person name="Rogers J."/>
            <person name="Van den Ackerveken G."/>
            <person name="Jones J.D."/>
            <person name="McDowell J.M."/>
            <person name="Beynon J."/>
            <person name="Tyler B.M."/>
        </authorList>
    </citation>
    <scope>NUCLEOTIDE SEQUENCE [LARGE SCALE GENOMIC DNA]</scope>
    <source>
        <strain evidence="2">Emoy2</strain>
    </source>
</reference>
<dbReference type="HOGENOM" id="CLU_3036467_0_0_1"/>